<dbReference type="STRING" id="400727.A0A2T7PUR2"/>
<dbReference type="EMBL" id="PZQS01000002">
    <property type="protein sequence ID" value="PVD37165.1"/>
    <property type="molecule type" value="Genomic_DNA"/>
</dbReference>
<dbReference type="OrthoDB" id="7657389at2759"/>
<proteinExistence type="predicted"/>
<accession>A0A2T7PUR2</accession>
<evidence type="ECO:0000313" key="1">
    <source>
        <dbReference type="EMBL" id="PVD37165.1"/>
    </source>
</evidence>
<sequence length="236" mass="26642">MSARFLFGRRQRKTPKDPCCAAMGRPPQEALVNVFSYCDMGNAESVPCCPVVAQIVQALCLLLKRQPMLQEADFFFCQFTHNEGLQVLKALTDDLPLMTRLNLINLNLEAFFQARTLDMSLSTFTEVMGRFTALACLRVDQHYLCEAVLDKLITGCAQTLRHLDIVMDATVVHAIDSHTWSLAVQRCPSLTVSVRLYDVYTFEEYSRVLVASMPLTRLGFPVLKLLSCPLRSLKEK</sequence>
<dbReference type="AlphaFoldDB" id="A0A2T7PUR2"/>
<dbReference type="SUPFAM" id="SSF52047">
    <property type="entry name" value="RNI-like"/>
    <property type="match status" value="1"/>
</dbReference>
<gene>
    <name evidence="1" type="ORF">C0Q70_04160</name>
</gene>
<keyword evidence="2" id="KW-1185">Reference proteome</keyword>
<dbReference type="Gene3D" id="3.80.10.10">
    <property type="entry name" value="Ribonuclease Inhibitor"/>
    <property type="match status" value="1"/>
</dbReference>
<comment type="caution">
    <text evidence="1">The sequence shown here is derived from an EMBL/GenBank/DDBJ whole genome shotgun (WGS) entry which is preliminary data.</text>
</comment>
<evidence type="ECO:0000313" key="2">
    <source>
        <dbReference type="Proteomes" id="UP000245119"/>
    </source>
</evidence>
<reference evidence="1 2" key="1">
    <citation type="submission" date="2018-04" db="EMBL/GenBank/DDBJ databases">
        <title>The genome of golden apple snail Pomacea canaliculata provides insight into stress tolerance and invasive adaptation.</title>
        <authorList>
            <person name="Liu C."/>
            <person name="Liu B."/>
            <person name="Ren Y."/>
            <person name="Zhang Y."/>
            <person name="Wang H."/>
            <person name="Li S."/>
            <person name="Jiang F."/>
            <person name="Yin L."/>
            <person name="Zhang G."/>
            <person name="Qian W."/>
            <person name="Fan W."/>
        </authorList>
    </citation>
    <scope>NUCLEOTIDE SEQUENCE [LARGE SCALE GENOMIC DNA]</scope>
    <source>
        <strain evidence="1">SZHN2017</strain>
        <tissue evidence="1">Muscle</tissue>
    </source>
</reference>
<protein>
    <submittedName>
        <fullName evidence="1">Uncharacterized protein</fullName>
    </submittedName>
</protein>
<dbReference type="Proteomes" id="UP000245119">
    <property type="component" value="Linkage Group LG2"/>
</dbReference>
<name>A0A2T7PUR2_POMCA</name>
<organism evidence="1 2">
    <name type="scientific">Pomacea canaliculata</name>
    <name type="common">Golden apple snail</name>
    <dbReference type="NCBI Taxonomy" id="400727"/>
    <lineage>
        <taxon>Eukaryota</taxon>
        <taxon>Metazoa</taxon>
        <taxon>Spiralia</taxon>
        <taxon>Lophotrochozoa</taxon>
        <taxon>Mollusca</taxon>
        <taxon>Gastropoda</taxon>
        <taxon>Caenogastropoda</taxon>
        <taxon>Architaenioglossa</taxon>
        <taxon>Ampullarioidea</taxon>
        <taxon>Ampullariidae</taxon>
        <taxon>Pomacea</taxon>
    </lineage>
</organism>
<dbReference type="InterPro" id="IPR032675">
    <property type="entry name" value="LRR_dom_sf"/>
</dbReference>